<dbReference type="GO" id="GO:0020037">
    <property type="term" value="F:heme binding"/>
    <property type="evidence" value="ECO:0007669"/>
    <property type="project" value="InterPro"/>
</dbReference>
<dbReference type="EC" id="1.14.99.1" evidence="2"/>
<reference evidence="2 3" key="1">
    <citation type="journal article" date="2013" name="J. Biotechnol.">
        <title>Establishment and interpretation of the genome sequence of the phytopathogenic fungus Rhizoctonia solani AG1-IB isolate 7/3/14.</title>
        <authorList>
            <person name="Wibberg D.W."/>
            <person name="Jelonek L.J."/>
            <person name="Rupp O.R."/>
            <person name="Hennig M.H."/>
            <person name="Eikmeyer F.E."/>
            <person name="Goesmann A.G."/>
            <person name="Hartmann A.H."/>
            <person name="Borriss R.B."/>
            <person name="Grosch R.G."/>
            <person name="Puehler A.P."/>
            <person name="Schlueter A.S."/>
        </authorList>
    </citation>
    <scope>NUCLEOTIDE SEQUENCE [LARGE SCALE GENOMIC DNA]</scope>
    <source>
        <strain evidence="3">AG1-IB / isolate 7/3/14</strain>
    </source>
</reference>
<sequence>MAYLGPLEDIKELKETMTKMVGGDTALDDRKGTMNKIFAVIPKIPQDSEISKTMNDHLITMLYKSVPHPPTSYVGEDRFRKADGSRNNVNMPDLGRAGTTYARNVQGRRLQPPTSLPPTSMVYEELLGASGSM</sequence>
<dbReference type="GO" id="GO:0004601">
    <property type="term" value="F:peroxidase activity"/>
    <property type="evidence" value="ECO:0007669"/>
    <property type="project" value="InterPro"/>
</dbReference>
<dbReference type="GO" id="GO:0006979">
    <property type="term" value="P:response to oxidative stress"/>
    <property type="evidence" value="ECO:0007669"/>
    <property type="project" value="InterPro"/>
</dbReference>
<dbReference type="SUPFAM" id="SSF48113">
    <property type="entry name" value="Heme-dependent peroxidases"/>
    <property type="match status" value="1"/>
</dbReference>
<dbReference type="Proteomes" id="UP000012065">
    <property type="component" value="Unassembled WGS sequence"/>
</dbReference>
<dbReference type="EMBL" id="CAOJ01015099">
    <property type="protein sequence ID" value="CCO35792.1"/>
    <property type="molecule type" value="Genomic_DNA"/>
</dbReference>
<evidence type="ECO:0000256" key="1">
    <source>
        <dbReference type="SAM" id="MobiDB-lite"/>
    </source>
</evidence>
<accession>M5CGA8</accession>
<dbReference type="PROSITE" id="PS50292">
    <property type="entry name" value="PEROXIDASE_3"/>
    <property type="match status" value="1"/>
</dbReference>
<dbReference type="AlphaFoldDB" id="M5CGA8"/>
<comment type="caution">
    <text evidence="2">The sequence shown here is derived from an EMBL/GenBank/DDBJ whole genome shotgun (WGS) entry which is preliminary data.</text>
</comment>
<gene>
    <name evidence="2" type="ORF">BN14_09912</name>
</gene>
<dbReference type="HOGENOM" id="CLU_2198465_0_0_1"/>
<dbReference type="GO" id="GO:0004666">
    <property type="term" value="F:prostaglandin-endoperoxide synthase activity"/>
    <property type="evidence" value="ECO:0007669"/>
    <property type="project" value="UniProtKB-EC"/>
</dbReference>
<dbReference type="InterPro" id="IPR010255">
    <property type="entry name" value="Haem_peroxidase_sf"/>
</dbReference>
<dbReference type="InterPro" id="IPR037120">
    <property type="entry name" value="Haem_peroxidase_sf_animal"/>
</dbReference>
<name>M5CGA8_THACB</name>
<protein>
    <submittedName>
        <fullName evidence="2">Linoleate 10R-lipoxygenase</fullName>
        <ecNumber evidence="2">1.14.99.1</ecNumber>
    </submittedName>
</protein>
<evidence type="ECO:0000313" key="2">
    <source>
        <dbReference type="EMBL" id="CCO35792.1"/>
    </source>
</evidence>
<dbReference type="InterPro" id="IPR019791">
    <property type="entry name" value="Haem_peroxidase_animal"/>
</dbReference>
<evidence type="ECO:0000313" key="3">
    <source>
        <dbReference type="Proteomes" id="UP000012065"/>
    </source>
</evidence>
<dbReference type="Gene3D" id="1.10.640.10">
    <property type="entry name" value="Haem peroxidase domain superfamily, animal type"/>
    <property type="match status" value="1"/>
</dbReference>
<proteinExistence type="predicted"/>
<feature type="region of interest" description="Disordered" evidence="1">
    <location>
        <begin position="83"/>
        <end position="119"/>
    </location>
</feature>
<keyword evidence="2" id="KW-0560">Oxidoreductase</keyword>
<organism evidence="2 3">
    <name type="scientific">Thanatephorus cucumeris (strain AG1-IB / isolate 7/3/14)</name>
    <name type="common">Lettuce bottom rot fungus</name>
    <name type="synonym">Rhizoctonia solani</name>
    <dbReference type="NCBI Taxonomy" id="1108050"/>
    <lineage>
        <taxon>Eukaryota</taxon>
        <taxon>Fungi</taxon>
        <taxon>Dikarya</taxon>
        <taxon>Basidiomycota</taxon>
        <taxon>Agaricomycotina</taxon>
        <taxon>Agaricomycetes</taxon>
        <taxon>Cantharellales</taxon>
        <taxon>Ceratobasidiaceae</taxon>
        <taxon>Rhizoctonia</taxon>
        <taxon>Rhizoctonia solani AG-1</taxon>
    </lineage>
</organism>